<name>A0A6G6Y8Z6_9SPHN</name>
<dbReference type="AlphaFoldDB" id="A0A6G6Y8Z6"/>
<accession>A0A6G6Y8Z6</accession>
<evidence type="ECO:0000313" key="3">
    <source>
        <dbReference type="Proteomes" id="UP000501568"/>
    </source>
</evidence>
<dbReference type="EMBL" id="CP049109">
    <property type="protein sequence ID" value="QIG81277.1"/>
    <property type="molecule type" value="Genomic_DNA"/>
</dbReference>
<dbReference type="RefSeq" id="WP_165328203.1">
    <property type="nucleotide sequence ID" value="NZ_CP049109.1"/>
</dbReference>
<gene>
    <name evidence="2" type="ORF">G5C33_16815</name>
</gene>
<sequence>MVPLARDAADWSFFQIGCIALRCGVTHPPDSRDSKEATIAPPANAAHI</sequence>
<evidence type="ECO:0000256" key="1">
    <source>
        <dbReference type="SAM" id="MobiDB-lite"/>
    </source>
</evidence>
<reference evidence="2 3" key="1">
    <citation type="submission" date="2020-02" db="EMBL/GenBank/DDBJ databases">
        <authorList>
            <person name="Zheng R.K."/>
            <person name="Sun C.M."/>
        </authorList>
    </citation>
    <scope>NUCLEOTIDE SEQUENCE [LARGE SCALE GENOMIC DNA]</scope>
    <source>
        <strain evidence="3">zrk23</strain>
    </source>
</reference>
<proteinExistence type="predicted"/>
<dbReference type="KEGG" id="spzr:G5C33_16815"/>
<keyword evidence="3" id="KW-1185">Reference proteome</keyword>
<protein>
    <submittedName>
        <fullName evidence="2">Uncharacterized protein</fullName>
    </submittedName>
</protein>
<evidence type="ECO:0000313" key="2">
    <source>
        <dbReference type="EMBL" id="QIG81277.1"/>
    </source>
</evidence>
<feature type="region of interest" description="Disordered" evidence="1">
    <location>
        <begin position="29"/>
        <end position="48"/>
    </location>
</feature>
<organism evidence="2 3">
    <name type="scientific">Stakelama tenebrarum</name>
    <dbReference type="NCBI Taxonomy" id="2711215"/>
    <lineage>
        <taxon>Bacteria</taxon>
        <taxon>Pseudomonadati</taxon>
        <taxon>Pseudomonadota</taxon>
        <taxon>Alphaproteobacteria</taxon>
        <taxon>Sphingomonadales</taxon>
        <taxon>Sphingomonadaceae</taxon>
        <taxon>Stakelama</taxon>
    </lineage>
</organism>
<dbReference type="Proteomes" id="UP000501568">
    <property type="component" value="Chromosome"/>
</dbReference>